<accession>I2H496</accession>
<dbReference type="RefSeq" id="XP_004180717.1">
    <property type="nucleotide sequence ID" value="XM_004180669.1"/>
</dbReference>
<dbReference type="OrthoDB" id="4031501at2759"/>
<proteinExistence type="predicted"/>
<dbReference type="Pfam" id="PF03987">
    <property type="entry name" value="Autophagy_act_C"/>
    <property type="match status" value="1"/>
</dbReference>
<dbReference type="HOGENOM" id="CLU_114192_0_0_1"/>
<reference evidence="4 5" key="1">
    <citation type="journal article" date="2011" name="Proc. Natl. Acad. Sci. U.S.A.">
        <title>Evolutionary erosion of yeast sex chromosomes by mating-type switching accidents.</title>
        <authorList>
            <person name="Gordon J.L."/>
            <person name="Armisen D."/>
            <person name="Proux-Wera E."/>
            <person name="Oheigeartaigh S.S."/>
            <person name="Byrne K.P."/>
            <person name="Wolfe K.H."/>
        </authorList>
    </citation>
    <scope>NUCLEOTIDE SEQUENCE [LARGE SCALE GENOMIC DNA]</scope>
    <source>
        <strain evidence="5">ATCC 34711 / CBS 6284 / DSM 70876 / NBRC 10599 / NRRL Y-10934 / UCD 77-7</strain>
    </source>
</reference>
<dbReference type="GO" id="GO:0019787">
    <property type="term" value="F:ubiquitin-like protein transferase activity"/>
    <property type="evidence" value="ECO:0007669"/>
    <property type="project" value="InterPro"/>
</dbReference>
<evidence type="ECO:0000256" key="1">
    <source>
        <dbReference type="ARBA" id="ARBA00022786"/>
    </source>
</evidence>
<dbReference type="GeneID" id="14496191"/>
<dbReference type="InParanoid" id="I2H496"/>
<keyword evidence="3" id="KW-0072">Autophagy</keyword>
<dbReference type="STRING" id="1071380.I2H496"/>
<dbReference type="KEGG" id="tbl:TBLA_0E01390"/>
<dbReference type="Proteomes" id="UP000002866">
    <property type="component" value="Chromosome 5"/>
</dbReference>
<protein>
    <submittedName>
        <fullName evidence="4">Uncharacterized protein</fullName>
    </submittedName>
</protein>
<sequence length="164" mass="19279">MISLEEFESQLIQINTNNYLQELSLCQSIQITQTRIHIITDVPVHLVSKNDQLNSLEFNVIYSQIYQEPLLLFRIWKVEVDSEFGCTMKTIHIDNEIEKLIFPETLDEFRIGLDLFQLDNDMTSSSSVWYNIHPCDTGDIIGGKVTENYLERWLNIYLKRIFSL</sequence>
<keyword evidence="2" id="KW-0813">Transport</keyword>
<dbReference type="FunCoup" id="I2H496">
    <property type="interactions" value="13"/>
</dbReference>
<dbReference type="EMBL" id="HE806320">
    <property type="protein sequence ID" value="CCH61198.1"/>
    <property type="molecule type" value="Genomic_DNA"/>
</dbReference>
<name>I2H496_HENB6</name>
<gene>
    <name evidence="4" type="primary">TBLA0E01390</name>
    <name evidence="4" type="ORF">TBLA_0E01390</name>
</gene>
<evidence type="ECO:0000313" key="4">
    <source>
        <dbReference type="EMBL" id="CCH61198.1"/>
    </source>
</evidence>
<dbReference type="Gene3D" id="3.30.1460.50">
    <property type="match status" value="1"/>
</dbReference>
<evidence type="ECO:0000256" key="3">
    <source>
        <dbReference type="ARBA" id="ARBA00023006"/>
    </source>
</evidence>
<evidence type="ECO:0000313" key="5">
    <source>
        <dbReference type="Proteomes" id="UP000002866"/>
    </source>
</evidence>
<evidence type="ECO:0000256" key="2">
    <source>
        <dbReference type="ARBA" id="ARBA00022927"/>
    </source>
</evidence>
<keyword evidence="2" id="KW-0653">Protein transport</keyword>
<dbReference type="GO" id="GO:0006914">
    <property type="term" value="P:autophagy"/>
    <property type="evidence" value="ECO:0007669"/>
    <property type="project" value="UniProtKB-KW"/>
</dbReference>
<dbReference type="AlphaFoldDB" id="I2H496"/>
<dbReference type="GO" id="GO:0015031">
    <property type="term" value="P:protein transport"/>
    <property type="evidence" value="ECO:0007669"/>
    <property type="project" value="UniProtKB-KW"/>
</dbReference>
<organism evidence="4 5">
    <name type="scientific">Henningerozyma blattae (strain ATCC 34711 / CBS 6284 / DSM 70876 / NBRC 10599 / NRRL Y-10934 / UCD 77-7)</name>
    <name type="common">Yeast</name>
    <name type="synonym">Tetrapisispora blattae</name>
    <dbReference type="NCBI Taxonomy" id="1071380"/>
    <lineage>
        <taxon>Eukaryota</taxon>
        <taxon>Fungi</taxon>
        <taxon>Dikarya</taxon>
        <taxon>Ascomycota</taxon>
        <taxon>Saccharomycotina</taxon>
        <taxon>Saccharomycetes</taxon>
        <taxon>Saccharomycetales</taxon>
        <taxon>Saccharomycetaceae</taxon>
        <taxon>Henningerozyma</taxon>
    </lineage>
</organism>
<dbReference type="InterPro" id="IPR007135">
    <property type="entry name" value="Atg3/Atg10"/>
</dbReference>
<keyword evidence="5" id="KW-1185">Reference proteome</keyword>
<keyword evidence="1" id="KW-0833">Ubl conjugation pathway</keyword>
<dbReference type="eggNOG" id="ENOG502S7IG">
    <property type="taxonomic scope" value="Eukaryota"/>
</dbReference>
<dbReference type="OMA" id="CDTDANV"/>